<protein>
    <recommendedName>
        <fullName evidence="5">Oxygen sensor histidine kinase NreB</fullName>
        <ecNumber evidence="4">2.7.13.3</ecNumber>
    </recommendedName>
    <alternativeName>
        <fullName evidence="15">Nitrogen regulation protein B</fullName>
    </alternativeName>
</protein>
<keyword evidence="6" id="KW-0004">4Fe-4S</keyword>
<dbReference type="SUPFAM" id="SSF55874">
    <property type="entry name" value="ATPase domain of HSP90 chaperone/DNA topoisomerase II/histidine kinase"/>
    <property type="match status" value="1"/>
</dbReference>
<dbReference type="EMBL" id="MQWD01000001">
    <property type="protein sequence ID" value="PAP75852.1"/>
    <property type="molecule type" value="Genomic_DNA"/>
</dbReference>
<evidence type="ECO:0000313" key="20">
    <source>
        <dbReference type="Proteomes" id="UP000216339"/>
    </source>
</evidence>
<evidence type="ECO:0000313" key="19">
    <source>
        <dbReference type="EMBL" id="PAP75852.1"/>
    </source>
</evidence>
<name>A0A271IXD0_9BACT</name>
<keyword evidence="13" id="KW-0411">Iron-sulfur</keyword>
<feature type="region of interest" description="Disordered" evidence="16">
    <location>
        <begin position="731"/>
        <end position="754"/>
    </location>
</feature>
<dbReference type="InterPro" id="IPR036034">
    <property type="entry name" value="PDZ_sf"/>
</dbReference>
<dbReference type="Proteomes" id="UP000216339">
    <property type="component" value="Unassembled WGS sequence"/>
</dbReference>
<dbReference type="InterPro" id="IPR036890">
    <property type="entry name" value="HATPase_C_sf"/>
</dbReference>
<dbReference type="GO" id="GO:0005737">
    <property type="term" value="C:cytoplasm"/>
    <property type="evidence" value="ECO:0007669"/>
    <property type="project" value="UniProtKB-SubCell"/>
</dbReference>
<dbReference type="InterPro" id="IPR003594">
    <property type="entry name" value="HATPase_dom"/>
</dbReference>
<keyword evidence="17" id="KW-1133">Transmembrane helix</keyword>
<evidence type="ECO:0000256" key="1">
    <source>
        <dbReference type="ARBA" id="ARBA00000085"/>
    </source>
</evidence>
<evidence type="ECO:0000259" key="18">
    <source>
        <dbReference type="PROSITE" id="PS50109"/>
    </source>
</evidence>
<dbReference type="Gene3D" id="3.30.565.10">
    <property type="entry name" value="Histidine kinase-like ATPase, C-terminal domain"/>
    <property type="match status" value="1"/>
</dbReference>
<evidence type="ECO:0000256" key="16">
    <source>
        <dbReference type="SAM" id="MobiDB-lite"/>
    </source>
</evidence>
<dbReference type="GO" id="GO:0046872">
    <property type="term" value="F:metal ion binding"/>
    <property type="evidence" value="ECO:0007669"/>
    <property type="project" value="UniProtKB-KW"/>
</dbReference>
<feature type="transmembrane region" description="Helical" evidence="17">
    <location>
        <begin position="267"/>
        <end position="285"/>
    </location>
</feature>
<dbReference type="PANTHER" id="PTHR24421:SF58">
    <property type="entry name" value="SIGNAL TRANSDUCTION HISTIDINE-PROTEIN KINASE_PHOSPHATASE UHPB"/>
    <property type="match status" value="1"/>
</dbReference>
<keyword evidence="10" id="KW-0418">Kinase</keyword>
<gene>
    <name evidence="19" type="ORF">BSZ37_05050</name>
</gene>
<dbReference type="GO" id="GO:0016020">
    <property type="term" value="C:membrane"/>
    <property type="evidence" value="ECO:0007669"/>
    <property type="project" value="InterPro"/>
</dbReference>
<feature type="transmembrane region" description="Helical" evidence="17">
    <location>
        <begin position="207"/>
        <end position="228"/>
    </location>
</feature>
<evidence type="ECO:0000256" key="8">
    <source>
        <dbReference type="ARBA" id="ARBA00022679"/>
    </source>
</evidence>
<feature type="transmembrane region" description="Helical" evidence="17">
    <location>
        <begin position="368"/>
        <end position="387"/>
    </location>
</feature>
<dbReference type="AlphaFoldDB" id="A0A271IXD0"/>
<comment type="subcellular location">
    <subcellularLocation>
        <location evidence="3">Cytoplasm</location>
    </subcellularLocation>
</comment>
<dbReference type="InterPro" id="IPR004358">
    <property type="entry name" value="Sig_transdc_His_kin-like_C"/>
</dbReference>
<evidence type="ECO:0000256" key="10">
    <source>
        <dbReference type="ARBA" id="ARBA00022777"/>
    </source>
</evidence>
<keyword evidence="9" id="KW-0479">Metal-binding</keyword>
<evidence type="ECO:0000256" key="2">
    <source>
        <dbReference type="ARBA" id="ARBA00001966"/>
    </source>
</evidence>
<accession>A0A271IXD0</accession>
<feature type="transmembrane region" description="Helical" evidence="17">
    <location>
        <begin position="305"/>
        <end position="326"/>
    </location>
</feature>
<evidence type="ECO:0000256" key="4">
    <source>
        <dbReference type="ARBA" id="ARBA00012438"/>
    </source>
</evidence>
<dbReference type="SMART" id="SM00387">
    <property type="entry name" value="HATPase_c"/>
    <property type="match status" value="1"/>
</dbReference>
<keyword evidence="20" id="KW-1185">Reference proteome</keyword>
<dbReference type="Pfam" id="PF02518">
    <property type="entry name" value="HATPase_c"/>
    <property type="match status" value="1"/>
</dbReference>
<comment type="catalytic activity">
    <reaction evidence="1">
        <text>ATP + protein L-histidine = ADP + protein N-phospho-L-histidine.</text>
        <dbReference type="EC" id="2.7.13.3"/>
    </reaction>
</comment>
<feature type="transmembrane region" description="Helical" evidence="17">
    <location>
        <begin position="338"/>
        <end position="362"/>
    </location>
</feature>
<dbReference type="EC" id="2.7.13.3" evidence="4"/>
<dbReference type="SUPFAM" id="SSF50156">
    <property type="entry name" value="PDZ domain-like"/>
    <property type="match status" value="1"/>
</dbReference>
<keyword evidence="7" id="KW-0963">Cytoplasm</keyword>
<evidence type="ECO:0000256" key="7">
    <source>
        <dbReference type="ARBA" id="ARBA00022490"/>
    </source>
</evidence>
<dbReference type="OrthoDB" id="1523646at2"/>
<evidence type="ECO:0000256" key="15">
    <source>
        <dbReference type="ARBA" id="ARBA00030800"/>
    </source>
</evidence>
<evidence type="ECO:0000256" key="6">
    <source>
        <dbReference type="ARBA" id="ARBA00022485"/>
    </source>
</evidence>
<comment type="cofactor">
    <cofactor evidence="2">
        <name>[4Fe-4S] cluster</name>
        <dbReference type="ChEBI" id="CHEBI:49883"/>
    </cofactor>
</comment>
<dbReference type="PRINTS" id="PR00344">
    <property type="entry name" value="BCTRLSENSOR"/>
</dbReference>
<dbReference type="InterPro" id="IPR005467">
    <property type="entry name" value="His_kinase_dom"/>
</dbReference>
<proteinExistence type="predicted"/>
<dbReference type="GO" id="GO:0051539">
    <property type="term" value="F:4 iron, 4 sulfur cluster binding"/>
    <property type="evidence" value="ECO:0007669"/>
    <property type="project" value="UniProtKB-KW"/>
</dbReference>
<evidence type="ECO:0000256" key="12">
    <source>
        <dbReference type="ARBA" id="ARBA00023012"/>
    </source>
</evidence>
<evidence type="ECO:0000256" key="14">
    <source>
        <dbReference type="ARBA" id="ARBA00024827"/>
    </source>
</evidence>
<evidence type="ECO:0000256" key="11">
    <source>
        <dbReference type="ARBA" id="ARBA00023004"/>
    </source>
</evidence>
<evidence type="ECO:0000256" key="9">
    <source>
        <dbReference type="ARBA" id="ARBA00022723"/>
    </source>
</evidence>
<reference evidence="19 20" key="1">
    <citation type="submission" date="2016-11" db="EMBL/GenBank/DDBJ databases">
        <title>Study of marine rhodopsin-containing bacteria.</title>
        <authorList>
            <person name="Yoshizawa S."/>
            <person name="Kumagai Y."/>
            <person name="Kogure K."/>
        </authorList>
    </citation>
    <scope>NUCLEOTIDE SEQUENCE [LARGE SCALE GENOMIC DNA]</scope>
    <source>
        <strain evidence="19 20">SAORIC-28</strain>
    </source>
</reference>
<dbReference type="Gene3D" id="1.20.5.1930">
    <property type="match status" value="1"/>
</dbReference>
<keyword evidence="12" id="KW-0902">Two-component regulatory system</keyword>
<dbReference type="RefSeq" id="WP_095509495.1">
    <property type="nucleotide sequence ID" value="NZ_MQWD01000001.1"/>
</dbReference>
<dbReference type="InterPro" id="IPR011712">
    <property type="entry name" value="Sig_transdc_His_kin_sub3_dim/P"/>
</dbReference>
<feature type="domain" description="Histidine kinase" evidence="18">
    <location>
        <begin position="544"/>
        <end position="732"/>
    </location>
</feature>
<feature type="transmembrane region" description="Helical" evidence="17">
    <location>
        <begin position="115"/>
        <end position="135"/>
    </location>
</feature>
<evidence type="ECO:0000256" key="17">
    <source>
        <dbReference type="SAM" id="Phobius"/>
    </source>
</evidence>
<evidence type="ECO:0000256" key="3">
    <source>
        <dbReference type="ARBA" id="ARBA00004496"/>
    </source>
</evidence>
<dbReference type="GO" id="GO:0000155">
    <property type="term" value="F:phosphorelay sensor kinase activity"/>
    <property type="evidence" value="ECO:0007669"/>
    <property type="project" value="InterPro"/>
</dbReference>
<keyword evidence="8" id="KW-0808">Transferase</keyword>
<dbReference type="InterPro" id="IPR050482">
    <property type="entry name" value="Sensor_HK_TwoCompSys"/>
</dbReference>
<organism evidence="19 20">
    <name type="scientific">Rubrivirga marina</name>
    <dbReference type="NCBI Taxonomy" id="1196024"/>
    <lineage>
        <taxon>Bacteria</taxon>
        <taxon>Pseudomonadati</taxon>
        <taxon>Rhodothermota</taxon>
        <taxon>Rhodothermia</taxon>
        <taxon>Rhodothermales</taxon>
        <taxon>Rubricoccaceae</taxon>
        <taxon>Rubrivirga</taxon>
    </lineage>
</organism>
<feature type="transmembrane region" description="Helical" evidence="17">
    <location>
        <begin position="176"/>
        <end position="195"/>
    </location>
</feature>
<dbReference type="PROSITE" id="PS50109">
    <property type="entry name" value="HIS_KIN"/>
    <property type="match status" value="1"/>
</dbReference>
<feature type="transmembrane region" description="Helical" evidence="17">
    <location>
        <begin position="147"/>
        <end position="170"/>
    </location>
</feature>
<keyword evidence="17" id="KW-0812">Transmembrane</keyword>
<evidence type="ECO:0000256" key="5">
    <source>
        <dbReference type="ARBA" id="ARBA00017322"/>
    </source>
</evidence>
<sequence length="754" mass="79536">MDGPAPLDRRSRRLLALAFVVGLALAAGYVVRLAMEPHAGFAVPSDGVVAHVAEGSAAHSAGLRVGDRLADGEAARWRAGPAPASIRVVRGGRTLVLDLPRQSPTLAQRLLWLPWYRVVLVGVGLTALGIGWWIASRNPDAPGMVPLALSTAAAAPVYAAVGPSLVWTASMQDLHLAWDVVVTGLFQAFSLHWLLSFPRRIGGRRAIVAVYVVAGAVVGSLLVGTVGSGSVPEAWLYLRAGAVAALVLVLCVVQFARAPTQRTRQKAAWVLAAVAAYTTLDLLLWELPGAAGLPVFGSMGTVNALVGMSYLLIPVGIGIAVTREGLFGIDRFVTPGLAYGATVVLLVVAYAALAGGLVHALGRAPGSLPTPAAIALAAALFALLVPVQRRLFASIDRVFNRHERARRATLAAFDARVETAQTDDALRAALAETIRDGLDLDGCTVGPDATPEIVARPGVLDVRSTEGVSLDASLVEAAHVPLGDAGTARLGRRLSGAKLTEDHLALLAELGRRHDRAAERLRLLRELSARELEVAHTRLRIAGDLHDDIGASLSSMAVLSDLVRRNDALPETDRSRLDRLSASARTLVDDLRDIVWAIDPSSDRLRDLAERLRDTASSLLPGVAWTVEAPTEDDLPLDMEVRRHLLLVTKEALHNVARHADAATVRVRLDASPDALALTVEDDGRGFDPTDARSGHGLSSLRERAGQLGGTLTVDSRPGAGTRVYLHVPRADAEAGRAGTARTRRAPGGDGALS</sequence>
<comment type="caution">
    <text evidence="19">The sequence shown here is derived from an EMBL/GenBank/DDBJ whole genome shotgun (WGS) entry which is preliminary data.</text>
</comment>
<evidence type="ECO:0000256" key="13">
    <source>
        <dbReference type="ARBA" id="ARBA00023014"/>
    </source>
</evidence>
<dbReference type="PANTHER" id="PTHR24421">
    <property type="entry name" value="NITRATE/NITRITE SENSOR PROTEIN NARX-RELATED"/>
    <property type="match status" value="1"/>
</dbReference>
<feature type="transmembrane region" description="Helical" evidence="17">
    <location>
        <begin position="234"/>
        <end position="255"/>
    </location>
</feature>
<comment type="function">
    <text evidence="14">Member of the two-component regulatory system NreB/NreC involved in the control of dissimilatory nitrate/nitrite reduction in response to oxygen. NreB functions as a direct oxygen sensor histidine kinase which is autophosphorylated, in the absence of oxygen, probably at the conserved histidine residue, and transfers its phosphate group probably to a conserved aspartate residue of NreC. NreB/NreC activates the expression of the nitrate (narGHJI) and nitrite (nir) reductase operons, as well as the putative nitrate transporter gene narT.</text>
</comment>
<dbReference type="Pfam" id="PF07730">
    <property type="entry name" value="HisKA_3"/>
    <property type="match status" value="1"/>
</dbReference>
<dbReference type="CDD" id="cd16917">
    <property type="entry name" value="HATPase_UhpB-NarQ-NarX-like"/>
    <property type="match status" value="1"/>
</dbReference>
<keyword evidence="11" id="KW-0408">Iron</keyword>
<dbReference type="GO" id="GO:0046983">
    <property type="term" value="F:protein dimerization activity"/>
    <property type="evidence" value="ECO:0007669"/>
    <property type="project" value="InterPro"/>
</dbReference>
<keyword evidence="17" id="KW-0472">Membrane</keyword>